<sequence length="98" mass="9902">MIAIVAAEKSVLDRSVALGCEEAGSAVRADPFDKVDVCLLARLEDAEVGVEGVAAGDQPVGPWCWAADEAGLVPGGPPVAAGWGATDTSQTGVERLVL</sequence>
<proteinExistence type="predicted"/>
<name>A0A1Q2CJR5_9ACTN</name>
<organism evidence="1 2">
    <name type="scientific">Tessaracoccus aquimaris</name>
    <dbReference type="NCBI Taxonomy" id="1332264"/>
    <lineage>
        <taxon>Bacteria</taxon>
        <taxon>Bacillati</taxon>
        <taxon>Actinomycetota</taxon>
        <taxon>Actinomycetes</taxon>
        <taxon>Propionibacteriales</taxon>
        <taxon>Propionibacteriaceae</taxon>
        <taxon>Tessaracoccus</taxon>
    </lineage>
</organism>
<dbReference type="RefSeq" id="WP_226996959.1">
    <property type="nucleotide sequence ID" value="NZ_CP019606.1"/>
</dbReference>
<gene>
    <name evidence="1" type="ORF">BW730_01000</name>
</gene>
<keyword evidence="2" id="KW-1185">Reference proteome</keyword>
<accession>A0A1Q2CJR5</accession>
<dbReference type="KEGG" id="tes:BW730_01000"/>
<dbReference type="EMBL" id="CP019606">
    <property type="protein sequence ID" value="AQP46351.1"/>
    <property type="molecule type" value="Genomic_DNA"/>
</dbReference>
<evidence type="ECO:0000313" key="2">
    <source>
        <dbReference type="Proteomes" id="UP000188145"/>
    </source>
</evidence>
<dbReference type="AlphaFoldDB" id="A0A1Q2CJR5"/>
<reference evidence="2" key="1">
    <citation type="submission" date="2017-02" db="EMBL/GenBank/DDBJ databases">
        <title>Tessaracoccus aquaemaris sp. nov., isolated from the intestine of a Korean rockfish, Sebastes schlegelii, in a marine aquaculture pond.</title>
        <authorList>
            <person name="Tak E.J."/>
            <person name="Bae J.-W."/>
        </authorList>
    </citation>
    <scope>NUCLEOTIDE SEQUENCE [LARGE SCALE GENOMIC DNA]</scope>
    <source>
        <strain evidence="2">NSG39</strain>
    </source>
</reference>
<dbReference type="Proteomes" id="UP000188145">
    <property type="component" value="Chromosome"/>
</dbReference>
<protein>
    <submittedName>
        <fullName evidence="1">Uncharacterized protein</fullName>
    </submittedName>
</protein>
<evidence type="ECO:0000313" key="1">
    <source>
        <dbReference type="EMBL" id="AQP46351.1"/>
    </source>
</evidence>